<comment type="similarity">
    <text evidence="1 2">Belongs to the UPF0473 family.</text>
</comment>
<dbReference type="Pfam" id="PF06949">
    <property type="entry name" value="DUF1292"/>
    <property type="match status" value="1"/>
</dbReference>
<evidence type="ECO:0000256" key="2">
    <source>
        <dbReference type="HAMAP-Rule" id="MF_01448"/>
    </source>
</evidence>
<dbReference type="NCBIfam" id="NF010222">
    <property type="entry name" value="PRK13678.2-5"/>
    <property type="match status" value="1"/>
</dbReference>
<dbReference type="PANTHER" id="PTHR40066">
    <property type="entry name" value="UPF0473 PROTEIN CBO2561/CLC_2432"/>
    <property type="match status" value="1"/>
</dbReference>
<dbReference type="AlphaFoldDB" id="A0A2U1K567"/>
<comment type="caution">
    <text evidence="3">The sequence shown here is derived from an EMBL/GenBank/DDBJ whole genome shotgun (WGS) entry which is preliminary data.</text>
</comment>
<gene>
    <name evidence="3" type="ORF">DCC39_05785</name>
</gene>
<dbReference type="OrthoDB" id="2086132at2"/>
<dbReference type="InterPro" id="IPR009711">
    <property type="entry name" value="UPF0473"/>
</dbReference>
<organism evidence="3 4">
    <name type="scientific">Pueribacillus theae</name>
    <dbReference type="NCBI Taxonomy" id="2171751"/>
    <lineage>
        <taxon>Bacteria</taxon>
        <taxon>Bacillati</taxon>
        <taxon>Bacillota</taxon>
        <taxon>Bacilli</taxon>
        <taxon>Bacillales</taxon>
        <taxon>Bacillaceae</taxon>
        <taxon>Pueribacillus</taxon>
    </lineage>
</organism>
<dbReference type="RefSeq" id="WP_116553939.1">
    <property type="nucleotide sequence ID" value="NZ_QCZG01000008.1"/>
</dbReference>
<name>A0A2U1K567_9BACI</name>
<keyword evidence="4" id="KW-1185">Reference proteome</keyword>
<protein>
    <recommendedName>
        <fullName evidence="2">UPF0473 protein DCC39_05785</fullName>
    </recommendedName>
</protein>
<sequence length="99" mass="11674">MALDISDRIVIPVEDGEEHLFEVRYIFEPDHFEHSYVVVTPVGEDEESFDEEEEVEAFAFRFIEHGDGEDDLELFALETDEEWDMIEEMLATVEELEEE</sequence>
<evidence type="ECO:0000313" key="3">
    <source>
        <dbReference type="EMBL" id="PWA12522.1"/>
    </source>
</evidence>
<dbReference type="HAMAP" id="MF_01448">
    <property type="entry name" value="UPF0473"/>
    <property type="match status" value="1"/>
</dbReference>
<dbReference type="Proteomes" id="UP000245998">
    <property type="component" value="Unassembled WGS sequence"/>
</dbReference>
<dbReference type="PANTHER" id="PTHR40066:SF1">
    <property type="entry name" value="UPF0473 PROTEIN CBO2561_CLC_2432"/>
    <property type="match status" value="1"/>
</dbReference>
<reference evidence="3 4" key="1">
    <citation type="submission" date="2018-04" db="EMBL/GenBank/DDBJ databases">
        <title>Camelliibacillus theae gen. nov., sp. nov., isolated from Pu'er tea.</title>
        <authorList>
            <person name="Niu L."/>
        </authorList>
    </citation>
    <scope>NUCLEOTIDE SEQUENCE [LARGE SCALE GENOMIC DNA]</scope>
    <source>
        <strain evidence="3 4">T8</strain>
    </source>
</reference>
<evidence type="ECO:0000313" key="4">
    <source>
        <dbReference type="Proteomes" id="UP000245998"/>
    </source>
</evidence>
<dbReference type="EMBL" id="QCZG01000008">
    <property type="protein sequence ID" value="PWA12522.1"/>
    <property type="molecule type" value="Genomic_DNA"/>
</dbReference>
<accession>A0A2U1K567</accession>
<evidence type="ECO:0000256" key="1">
    <source>
        <dbReference type="ARBA" id="ARBA00008439"/>
    </source>
</evidence>
<proteinExistence type="inferred from homology"/>